<dbReference type="Gene3D" id="3.30.50.10">
    <property type="entry name" value="Erythroid Transcription Factor GATA-1, subunit A"/>
    <property type="match status" value="1"/>
</dbReference>
<evidence type="ECO:0000256" key="4">
    <source>
        <dbReference type="ARBA" id="ARBA00023015"/>
    </source>
</evidence>
<evidence type="ECO:0000313" key="9">
    <source>
        <dbReference type="Proteomes" id="UP000613177"/>
    </source>
</evidence>
<dbReference type="Pfam" id="PF00320">
    <property type="entry name" value="GATA"/>
    <property type="match status" value="1"/>
</dbReference>
<organism evidence="8 9">
    <name type="scientific">Thamnidium elegans</name>
    <dbReference type="NCBI Taxonomy" id="101142"/>
    <lineage>
        <taxon>Eukaryota</taxon>
        <taxon>Fungi</taxon>
        <taxon>Fungi incertae sedis</taxon>
        <taxon>Mucoromycota</taxon>
        <taxon>Mucoromycotina</taxon>
        <taxon>Mucoromycetes</taxon>
        <taxon>Mucorales</taxon>
        <taxon>Mucorineae</taxon>
        <taxon>Mucoraceae</taxon>
        <taxon>Thamnidium</taxon>
    </lineage>
</organism>
<reference evidence="8" key="1">
    <citation type="submission" date="2021-01" db="EMBL/GenBank/DDBJ databases">
        <title>Metabolic potential, ecology and presence of endohyphal bacteria is reflected in genomic diversity of Mucoromycotina.</title>
        <authorList>
            <person name="Muszewska A."/>
            <person name="Okrasinska A."/>
            <person name="Steczkiewicz K."/>
            <person name="Drgas O."/>
            <person name="Orlowska M."/>
            <person name="Perlinska-Lenart U."/>
            <person name="Aleksandrzak-Piekarczyk T."/>
            <person name="Szatraj K."/>
            <person name="Zielenkiewicz U."/>
            <person name="Pilsyk S."/>
            <person name="Malc E."/>
            <person name="Mieczkowski P."/>
            <person name="Kruszewska J.S."/>
            <person name="Biernat P."/>
            <person name="Pawlowska J."/>
        </authorList>
    </citation>
    <scope>NUCLEOTIDE SEQUENCE</scope>
    <source>
        <strain evidence="8">WA0000018081</strain>
    </source>
</reference>
<keyword evidence="3" id="KW-0862">Zinc</keyword>
<keyword evidence="4" id="KW-0805">Transcription regulation</keyword>
<comment type="caution">
    <text evidence="8">The sequence shown here is derived from an EMBL/GenBank/DDBJ whole genome shotgun (WGS) entry which is preliminary data.</text>
</comment>
<evidence type="ECO:0000256" key="6">
    <source>
        <dbReference type="PROSITE-ProRule" id="PRU00094"/>
    </source>
</evidence>
<dbReference type="GO" id="GO:0006355">
    <property type="term" value="P:regulation of DNA-templated transcription"/>
    <property type="evidence" value="ECO:0007669"/>
    <property type="project" value="InterPro"/>
</dbReference>
<keyword evidence="5" id="KW-0804">Transcription</keyword>
<dbReference type="CDD" id="cd00202">
    <property type="entry name" value="ZnF_GATA"/>
    <property type="match status" value="1"/>
</dbReference>
<dbReference type="SUPFAM" id="SSF57716">
    <property type="entry name" value="Glucocorticoid receptor-like (DNA-binding domain)"/>
    <property type="match status" value="1"/>
</dbReference>
<dbReference type="InterPro" id="IPR000679">
    <property type="entry name" value="Znf_GATA"/>
</dbReference>
<feature type="domain" description="GATA-type" evidence="7">
    <location>
        <begin position="126"/>
        <end position="159"/>
    </location>
</feature>
<evidence type="ECO:0000256" key="2">
    <source>
        <dbReference type="ARBA" id="ARBA00022771"/>
    </source>
</evidence>
<evidence type="ECO:0000256" key="3">
    <source>
        <dbReference type="ARBA" id="ARBA00022833"/>
    </source>
</evidence>
<dbReference type="GO" id="GO:0043565">
    <property type="term" value="F:sequence-specific DNA binding"/>
    <property type="evidence" value="ECO:0007669"/>
    <property type="project" value="InterPro"/>
</dbReference>
<evidence type="ECO:0000313" key="8">
    <source>
        <dbReference type="EMBL" id="KAG2231263.1"/>
    </source>
</evidence>
<proteinExistence type="predicted"/>
<dbReference type="PROSITE" id="PS00344">
    <property type="entry name" value="GATA_ZN_FINGER_1"/>
    <property type="match status" value="1"/>
</dbReference>
<dbReference type="EMBL" id="JAEPRE010000158">
    <property type="protein sequence ID" value="KAG2231263.1"/>
    <property type="molecule type" value="Genomic_DNA"/>
</dbReference>
<keyword evidence="1" id="KW-0479">Metal-binding</keyword>
<keyword evidence="2 6" id="KW-0863">Zinc-finger</keyword>
<accession>A0A8H7VWH3</accession>
<dbReference type="Proteomes" id="UP000613177">
    <property type="component" value="Unassembled WGS sequence"/>
</dbReference>
<name>A0A8H7VWH3_9FUNG</name>
<dbReference type="SMART" id="SM00401">
    <property type="entry name" value="ZnF_GATA"/>
    <property type="match status" value="1"/>
</dbReference>
<gene>
    <name evidence="8" type="ORF">INT48_008470</name>
</gene>
<protein>
    <recommendedName>
        <fullName evidence="7">GATA-type domain-containing protein</fullName>
    </recommendedName>
</protein>
<evidence type="ECO:0000259" key="7">
    <source>
        <dbReference type="PROSITE" id="PS50114"/>
    </source>
</evidence>
<sequence>MSSQSILPPLTTEAESRAVTNDLNEVYGCAAQISNQLLVGPSIINASAKNKTVHLPSISELDCMIDSTGRMMRVLDDAKHKWFIPSSPPLPVTQYRTVVSNIPQDGRTTITKRPFKRQRTVSLNNNKVKNKCHSCKSTETPEWRKGPLGPRTLCNACGLIWTKLCKQRLDDDISRRKFKNNSSNSSSIISDDCNSVNTTTSSTSLNNKKYTLSFLLS</sequence>
<dbReference type="InterPro" id="IPR013088">
    <property type="entry name" value="Znf_NHR/GATA"/>
</dbReference>
<dbReference type="PANTHER" id="PTHR47172">
    <property type="entry name" value="OS01G0976800 PROTEIN"/>
    <property type="match status" value="1"/>
</dbReference>
<dbReference type="AlphaFoldDB" id="A0A8H7VWH3"/>
<dbReference type="PROSITE" id="PS50114">
    <property type="entry name" value="GATA_ZN_FINGER_2"/>
    <property type="match status" value="1"/>
</dbReference>
<evidence type="ECO:0000256" key="1">
    <source>
        <dbReference type="ARBA" id="ARBA00022723"/>
    </source>
</evidence>
<keyword evidence="9" id="KW-1185">Reference proteome</keyword>
<dbReference type="PANTHER" id="PTHR47172:SF24">
    <property type="entry name" value="GATA ZINC FINGER DOMAIN-CONTAINING PROTEIN 14-RELATED"/>
    <property type="match status" value="1"/>
</dbReference>
<dbReference type="GO" id="GO:0008270">
    <property type="term" value="F:zinc ion binding"/>
    <property type="evidence" value="ECO:0007669"/>
    <property type="project" value="UniProtKB-KW"/>
</dbReference>
<evidence type="ECO:0000256" key="5">
    <source>
        <dbReference type="ARBA" id="ARBA00023163"/>
    </source>
</evidence>